<dbReference type="Proteomes" id="UP000199063">
    <property type="component" value="Unassembled WGS sequence"/>
</dbReference>
<name>A0A1G9WIJ3_9ACTN</name>
<organism evidence="2 3">
    <name type="scientific">Streptomyces wuyuanensis</name>
    <dbReference type="NCBI Taxonomy" id="1196353"/>
    <lineage>
        <taxon>Bacteria</taxon>
        <taxon>Bacillati</taxon>
        <taxon>Actinomycetota</taxon>
        <taxon>Actinomycetes</taxon>
        <taxon>Kitasatosporales</taxon>
        <taxon>Streptomycetaceae</taxon>
        <taxon>Streptomyces</taxon>
    </lineage>
</organism>
<gene>
    <name evidence="2" type="ORF">SAMN05444921_11430</name>
</gene>
<feature type="region of interest" description="Disordered" evidence="1">
    <location>
        <begin position="1"/>
        <end position="42"/>
    </location>
</feature>
<evidence type="ECO:0000256" key="1">
    <source>
        <dbReference type="SAM" id="MobiDB-lite"/>
    </source>
</evidence>
<protein>
    <submittedName>
        <fullName evidence="2">Uncharacterized protein</fullName>
    </submittedName>
</protein>
<feature type="compositionally biased region" description="Basic and acidic residues" evidence="1">
    <location>
        <begin position="1"/>
        <end position="28"/>
    </location>
</feature>
<sequence>MRYGAECRRGAAPDARRGPRERLARELDGAASGGSPTALPGD</sequence>
<reference evidence="3" key="1">
    <citation type="submission" date="2016-10" db="EMBL/GenBank/DDBJ databases">
        <authorList>
            <person name="Varghese N."/>
            <person name="Submissions S."/>
        </authorList>
    </citation>
    <scope>NUCLEOTIDE SEQUENCE [LARGE SCALE GENOMIC DNA]</scope>
    <source>
        <strain evidence="3">CGMCC 4.7042</strain>
    </source>
</reference>
<dbReference type="AlphaFoldDB" id="A0A1G9WIJ3"/>
<proteinExistence type="predicted"/>
<accession>A0A1G9WIJ3</accession>
<dbReference type="STRING" id="1196353.SAMN05444921_11430"/>
<evidence type="ECO:0000313" key="3">
    <source>
        <dbReference type="Proteomes" id="UP000199063"/>
    </source>
</evidence>
<dbReference type="EMBL" id="FNHI01000014">
    <property type="protein sequence ID" value="SDM84290.1"/>
    <property type="molecule type" value="Genomic_DNA"/>
</dbReference>
<evidence type="ECO:0000313" key="2">
    <source>
        <dbReference type="EMBL" id="SDM84290.1"/>
    </source>
</evidence>
<keyword evidence="3" id="KW-1185">Reference proteome</keyword>